<dbReference type="STRING" id="1123231.SAMN02745189_00535"/>
<dbReference type="Gene3D" id="3.40.50.150">
    <property type="entry name" value="Vaccinia Virus protein VP39"/>
    <property type="match status" value="1"/>
</dbReference>
<dbReference type="PANTHER" id="PTHR10509">
    <property type="entry name" value="O-METHYLTRANSFERASE-RELATED"/>
    <property type="match status" value="1"/>
</dbReference>
<dbReference type="RefSeq" id="WP_072708012.1">
    <property type="nucleotide sequence ID" value="NZ_FRCF01000002.1"/>
</dbReference>
<gene>
    <name evidence="4" type="ORF">SAMN02745189_00535</name>
</gene>
<reference evidence="4 5" key="1">
    <citation type="submission" date="2016-11" db="EMBL/GenBank/DDBJ databases">
        <authorList>
            <person name="Jaros S."/>
            <person name="Januszkiewicz K."/>
            <person name="Wedrychowicz H."/>
        </authorList>
    </citation>
    <scope>NUCLEOTIDE SEQUENCE [LARGE SCALE GENOMIC DNA]</scope>
    <source>
        <strain evidence="4 5">DSM 16010</strain>
    </source>
</reference>
<accession>A0A1M7BPK3</accession>
<dbReference type="SUPFAM" id="SSF53335">
    <property type="entry name" value="S-adenosyl-L-methionine-dependent methyltransferases"/>
    <property type="match status" value="1"/>
</dbReference>
<keyword evidence="5" id="KW-1185">Reference proteome</keyword>
<dbReference type="InterPro" id="IPR050362">
    <property type="entry name" value="Cation-dep_OMT"/>
</dbReference>
<sequence>MDLAQYVKTLNTGHESYPDILSYAVEKNVPVIDSDALAALKHLIRIKAAKTYLEIGTAIGYSGLHMLSVYDDSRLITIEKDEASYETAVENFSKYKVGSRVDAHLDDAKTIDLNLDEASVDMLFIDASKGNNQLFFDKFSPFVKEDGLIVVDNILLRGLVIDDGITGRNKRKLKEKVDAFNQNMSKSNYPTSFLPVGDGLLVISKSQV</sequence>
<dbReference type="PANTHER" id="PTHR10509:SF14">
    <property type="entry name" value="CAFFEOYL-COA O-METHYLTRANSFERASE 3-RELATED"/>
    <property type="match status" value="1"/>
</dbReference>
<keyword evidence="2 4" id="KW-0808">Transferase</keyword>
<evidence type="ECO:0000313" key="5">
    <source>
        <dbReference type="Proteomes" id="UP000184206"/>
    </source>
</evidence>
<dbReference type="InterPro" id="IPR002935">
    <property type="entry name" value="SAM_O-MeTrfase"/>
</dbReference>
<dbReference type="GO" id="GO:0008757">
    <property type="term" value="F:S-adenosylmethionine-dependent methyltransferase activity"/>
    <property type="evidence" value="ECO:0007669"/>
    <property type="project" value="TreeGrafter"/>
</dbReference>
<dbReference type="EMBL" id="FRCF01000002">
    <property type="protein sequence ID" value="SHL56890.1"/>
    <property type="molecule type" value="Genomic_DNA"/>
</dbReference>
<name>A0A1M7BPK3_9BACL</name>
<dbReference type="PROSITE" id="PS51682">
    <property type="entry name" value="SAM_OMT_I"/>
    <property type="match status" value="1"/>
</dbReference>
<dbReference type="Pfam" id="PF01596">
    <property type="entry name" value="Methyltransf_3"/>
    <property type="match status" value="1"/>
</dbReference>
<evidence type="ECO:0000256" key="2">
    <source>
        <dbReference type="ARBA" id="ARBA00022679"/>
    </source>
</evidence>
<dbReference type="AlphaFoldDB" id="A0A1M7BPK3"/>
<dbReference type="GO" id="GO:0008171">
    <property type="term" value="F:O-methyltransferase activity"/>
    <property type="evidence" value="ECO:0007669"/>
    <property type="project" value="InterPro"/>
</dbReference>
<proteinExistence type="predicted"/>
<keyword evidence="3" id="KW-0949">S-adenosyl-L-methionine</keyword>
<keyword evidence="1 4" id="KW-0489">Methyltransferase</keyword>
<evidence type="ECO:0000313" key="4">
    <source>
        <dbReference type="EMBL" id="SHL56890.1"/>
    </source>
</evidence>
<evidence type="ECO:0000256" key="3">
    <source>
        <dbReference type="ARBA" id="ARBA00022691"/>
    </source>
</evidence>
<organism evidence="4 5">
    <name type="scientific">Lacicoccus alkaliphilus DSM 16010</name>
    <dbReference type="NCBI Taxonomy" id="1123231"/>
    <lineage>
        <taxon>Bacteria</taxon>
        <taxon>Bacillati</taxon>
        <taxon>Bacillota</taxon>
        <taxon>Bacilli</taxon>
        <taxon>Bacillales</taxon>
        <taxon>Salinicoccaceae</taxon>
        <taxon>Lacicoccus</taxon>
    </lineage>
</organism>
<dbReference type="InterPro" id="IPR029063">
    <property type="entry name" value="SAM-dependent_MTases_sf"/>
</dbReference>
<dbReference type="OrthoDB" id="9799672at2"/>
<dbReference type="GO" id="GO:0032259">
    <property type="term" value="P:methylation"/>
    <property type="evidence" value="ECO:0007669"/>
    <property type="project" value="UniProtKB-KW"/>
</dbReference>
<dbReference type="Proteomes" id="UP000184206">
    <property type="component" value="Unassembled WGS sequence"/>
</dbReference>
<protein>
    <submittedName>
        <fullName evidence="4">Predicted O-methyltransferase YrrM</fullName>
    </submittedName>
</protein>
<evidence type="ECO:0000256" key="1">
    <source>
        <dbReference type="ARBA" id="ARBA00022603"/>
    </source>
</evidence>